<dbReference type="InterPro" id="IPR005064">
    <property type="entry name" value="BUG"/>
</dbReference>
<keyword evidence="4" id="KW-1185">Reference proteome</keyword>
<keyword evidence="3" id="KW-0675">Receptor</keyword>
<dbReference type="RefSeq" id="WP_092963048.1">
    <property type="nucleotide sequence ID" value="NZ_FOSQ01000018.1"/>
</dbReference>
<protein>
    <submittedName>
        <fullName evidence="3">Tripartite-type tricarboxylate transporter, receptor component TctC</fullName>
    </submittedName>
</protein>
<dbReference type="Pfam" id="PF03401">
    <property type="entry name" value="TctC"/>
    <property type="match status" value="1"/>
</dbReference>
<dbReference type="PANTHER" id="PTHR42928:SF5">
    <property type="entry name" value="BLR1237 PROTEIN"/>
    <property type="match status" value="1"/>
</dbReference>
<dbReference type="Gene3D" id="3.40.190.150">
    <property type="entry name" value="Bordetella uptake gene, domain 1"/>
    <property type="match status" value="1"/>
</dbReference>
<dbReference type="PROSITE" id="PS51318">
    <property type="entry name" value="TAT"/>
    <property type="match status" value="1"/>
</dbReference>
<organism evidence="3 4">
    <name type="scientific">Falsiroseomonas stagni DSM 19981</name>
    <dbReference type="NCBI Taxonomy" id="1123062"/>
    <lineage>
        <taxon>Bacteria</taxon>
        <taxon>Pseudomonadati</taxon>
        <taxon>Pseudomonadota</taxon>
        <taxon>Alphaproteobacteria</taxon>
        <taxon>Acetobacterales</taxon>
        <taxon>Roseomonadaceae</taxon>
        <taxon>Falsiroseomonas</taxon>
    </lineage>
</organism>
<dbReference type="EMBL" id="FOSQ01000018">
    <property type="protein sequence ID" value="SFL08146.1"/>
    <property type="molecule type" value="Genomic_DNA"/>
</dbReference>
<comment type="similarity">
    <text evidence="1">Belongs to the UPF0065 (bug) family.</text>
</comment>
<dbReference type="AlphaFoldDB" id="A0A1I4EUE9"/>
<gene>
    <name evidence="3" type="ORF">SAMN02745775_11837</name>
</gene>
<feature type="chain" id="PRO_5011458982" evidence="2">
    <location>
        <begin position="33"/>
        <end position="332"/>
    </location>
</feature>
<dbReference type="SUPFAM" id="SSF53850">
    <property type="entry name" value="Periplasmic binding protein-like II"/>
    <property type="match status" value="1"/>
</dbReference>
<evidence type="ECO:0000313" key="3">
    <source>
        <dbReference type="EMBL" id="SFL08146.1"/>
    </source>
</evidence>
<feature type="signal peptide" evidence="2">
    <location>
        <begin position="1"/>
        <end position="32"/>
    </location>
</feature>
<dbReference type="InterPro" id="IPR006311">
    <property type="entry name" value="TAT_signal"/>
</dbReference>
<dbReference type="PIRSF" id="PIRSF017082">
    <property type="entry name" value="YflP"/>
    <property type="match status" value="1"/>
</dbReference>
<evidence type="ECO:0000256" key="2">
    <source>
        <dbReference type="SAM" id="SignalP"/>
    </source>
</evidence>
<dbReference type="InterPro" id="IPR042100">
    <property type="entry name" value="Bug_dom1"/>
</dbReference>
<dbReference type="Gene3D" id="3.40.190.10">
    <property type="entry name" value="Periplasmic binding protein-like II"/>
    <property type="match status" value="1"/>
</dbReference>
<proteinExistence type="inferred from homology"/>
<dbReference type="STRING" id="1123062.SAMN02745775_11837"/>
<dbReference type="CDD" id="cd07012">
    <property type="entry name" value="PBP2_Bug_TTT"/>
    <property type="match status" value="1"/>
</dbReference>
<dbReference type="Proteomes" id="UP000199473">
    <property type="component" value="Unassembled WGS sequence"/>
</dbReference>
<reference evidence="3 4" key="1">
    <citation type="submission" date="2016-10" db="EMBL/GenBank/DDBJ databases">
        <authorList>
            <person name="de Groot N.N."/>
        </authorList>
    </citation>
    <scope>NUCLEOTIDE SEQUENCE [LARGE SCALE GENOMIC DNA]</scope>
    <source>
        <strain evidence="3 4">DSM 19981</strain>
    </source>
</reference>
<accession>A0A1I4EUE9</accession>
<keyword evidence="2" id="KW-0732">Signal</keyword>
<evidence type="ECO:0000256" key="1">
    <source>
        <dbReference type="ARBA" id="ARBA00006987"/>
    </source>
</evidence>
<sequence length="332" mass="35781">MNETPPGAITRRLALLGAGAALATPLASPALAQAGFPNRTIRLIVPWAPGGTTDVVFRVLATAATRELGQNVVVENRGGAGGVLGAQFLASTQARPDGYTLSQSHMGTIRQPFMRRSLSYDPVNDITYIIRLSGYMFGMVVKSSSPWTDWASFVAHARANPDRVTHGSSGVGSDGHVFSHIVFEQAGLKMQHVPFRGIADALVALHSGQIDCVGDGSGWAPGVESGDFRLLNVWTEERSPRFPQAPTLKELGMNMAFTAPFGVSGPKGMDPGIVRVLHDAFHKALMDPAHLEIMRRYDLPMGYMNTADYTAFIRAEAQKERELVNRLGLVAE</sequence>
<evidence type="ECO:0000313" key="4">
    <source>
        <dbReference type="Proteomes" id="UP000199473"/>
    </source>
</evidence>
<dbReference type="PANTHER" id="PTHR42928">
    <property type="entry name" value="TRICARBOXYLATE-BINDING PROTEIN"/>
    <property type="match status" value="1"/>
</dbReference>
<name>A0A1I4EUE9_9PROT</name>
<dbReference type="OrthoDB" id="9780943at2"/>